<dbReference type="EMBL" id="CT573072">
    <property type="protein sequence ID" value="CAJ72430.1"/>
    <property type="molecule type" value="Genomic_DNA"/>
</dbReference>
<reference evidence="1" key="2">
    <citation type="submission" date="2006-01" db="EMBL/GenBank/DDBJ databases">
        <authorList>
            <person name="Genoscope"/>
        </authorList>
    </citation>
    <scope>NUCLEOTIDE SEQUENCE</scope>
</reference>
<organism evidence="1">
    <name type="scientific">Kuenenia stuttgartiensis</name>
    <dbReference type="NCBI Taxonomy" id="174633"/>
    <lineage>
        <taxon>Bacteria</taxon>
        <taxon>Pseudomonadati</taxon>
        <taxon>Planctomycetota</taxon>
        <taxon>Candidatus Brocadiia</taxon>
        <taxon>Candidatus Brocadiales</taxon>
        <taxon>Candidatus Brocadiaceae</taxon>
        <taxon>Candidatus Kuenenia</taxon>
    </lineage>
</organism>
<accession>Q1PZB7</accession>
<protein>
    <submittedName>
        <fullName evidence="1">Uncharacterized protein</fullName>
    </submittedName>
</protein>
<evidence type="ECO:0000313" key="1">
    <source>
        <dbReference type="EMBL" id="CAJ72430.1"/>
    </source>
</evidence>
<name>Q1PZB7_KUEST</name>
<sequence length="9" mass="1146">MKYLSNDIY</sequence>
<gene>
    <name evidence="1" type="ORF">kustd1685</name>
</gene>
<reference evidence="1" key="1">
    <citation type="journal article" date="2006" name="Nature">
        <title>Deciphering the evolution and metabolism of an anammox bacterium from a community genome.</title>
        <authorList>
            <person name="Strous M."/>
            <person name="Pelletier E."/>
            <person name="Mangenot S."/>
            <person name="Rattei T."/>
            <person name="Lehner A."/>
            <person name="Taylor M.W."/>
            <person name="Horn M."/>
            <person name="Daims H."/>
            <person name="Bartol-Mavel D."/>
            <person name="Wincker P."/>
            <person name="Barbe V."/>
            <person name="Fonknechten N."/>
            <person name="Vallenet D."/>
            <person name="Segurens B."/>
            <person name="Schenowitz-Truong C."/>
            <person name="Medigue C."/>
            <person name="Collingro A."/>
            <person name="Snel B."/>
            <person name="Dutilh B.E."/>
            <person name="OpDenCamp H.J.M."/>
            <person name="vanDerDrift C."/>
            <person name="Cirpus I."/>
            <person name="vanDePas-Schoonen K.T."/>
            <person name="Harhangi H.R."/>
            <person name="vanNiftrik L."/>
            <person name="Schmid M."/>
            <person name="Keltjens J."/>
            <person name="vanDeVossenberg J."/>
            <person name="Kartal B."/>
            <person name="Meier H."/>
            <person name="Frishman D."/>
            <person name="Huynen M.A."/>
            <person name="Mewes H."/>
            <person name="Weissenbach J."/>
            <person name="Jetten M.S.M."/>
            <person name="Wagner M."/>
            <person name="LePaslier D."/>
        </authorList>
    </citation>
    <scope>NUCLEOTIDE SEQUENCE</scope>
</reference>
<proteinExistence type="predicted"/>